<dbReference type="HOGENOM" id="CLU_040678_0_0_1"/>
<evidence type="ECO:0000256" key="1">
    <source>
        <dbReference type="SAM" id="MobiDB-lite"/>
    </source>
</evidence>
<dbReference type="CDD" id="cd06257">
    <property type="entry name" value="DnaJ"/>
    <property type="match status" value="1"/>
</dbReference>
<evidence type="ECO:0000313" key="4">
    <source>
        <dbReference type="Proteomes" id="UP000054018"/>
    </source>
</evidence>
<organism evidence="3 4">
    <name type="scientific">Pisolithus microcarpus 441</name>
    <dbReference type="NCBI Taxonomy" id="765257"/>
    <lineage>
        <taxon>Eukaryota</taxon>
        <taxon>Fungi</taxon>
        <taxon>Dikarya</taxon>
        <taxon>Basidiomycota</taxon>
        <taxon>Agaricomycotina</taxon>
        <taxon>Agaricomycetes</taxon>
        <taxon>Agaricomycetidae</taxon>
        <taxon>Boletales</taxon>
        <taxon>Sclerodermatineae</taxon>
        <taxon>Pisolithaceae</taxon>
        <taxon>Pisolithus</taxon>
    </lineage>
</organism>
<proteinExistence type="predicted"/>
<dbReference type="PRINTS" id="PR00625">
    <property type="entry name" value="JDOMAIN"/>
</dbReference>
<dbReference type="PROSITE" id="PS50076">
    <property type="entry name" value="DNAJ_2"/>
    <property type="match status" value="1"/>
</dbReference>
<dbReference type="SMART" id="SM00271">
    <property type="entry name" value="DnaJ"/>
    <property type="match status" value="1"/>
</dbReference>
<dbReference type="InterPro" id="IPR001623">
    <property type="entry name" value="DnaJ_domain"/>
</dbReference>
<dbReference type="SUPFAM" id="SSF46565">
    <property type="entry name" value="Chaperone J-domain"/>
    <property type="match status" value="1"/>
</dbReference>
<feature type="compositionally biased region" description="Pro residues" evidence="1">
    <location>
        <begin position="276"/>
        <end position="292"/>
    </location>
</feature>
<name>A0A0C9ZVD5_9AGAM</name>
<sequence length="449" mass="48828">MATNLYEVLGLNRHASQEEIRKAYRRKALETHPDRLPQNASAADKAASEEMFRRVNNAYEVLNDPANRKIYDEHGVWPPQAPQANGRPNEWDPFNGPSFRSPSFPDPFFSDPFFTRGRADPFSGFGFGHTPFRGFTDPFVLFNSIFGDIHRAFSEDPFFSDPLDRSFTGGFASPFSLLAGSPFGASRGNMQSISSSSRGMLPGGNGRWTSESWTTQTINGVTQTKCVRKDSEGNEHILYKLPDGTVRRTVNGIEQPSGDDRRAIESPSARDSTFSQPPPPYEVAINGPPPVQPRASHTARDPRSSSTFYMPSHELGTDASAPLQVITVVTILPTAEIRICTVTDTGVDMVTEIGLAMGIGTDIPTDTVRLTYMGMPTSIVTDPTRGTDMVMGGTTTKVDMVVTIPMVGPPQASRVGASESKTTNELHLCSSDGAIVVVSLVLLVLSFLS</sequence>
<dbReference type="GO" id="GO:0005634">
    <property type="term" value="C:nucleus"/>
    <property type="evidence" value="ECO:0007669"/>
    <property type="project" value="TreeGrafter"/>
</dbReference>
<dbReference type="GO" id="GO:0051087">
    <property type="term" value="F:protein-folding chaperone binding"/>
    <property type="evidence" value="ECO:0007669"/>
    <property type="project" value="TreeGrafter"/>
</dbReference>
<keyword evidence="4" id="KW-1185">Reference proteome</keyword>
<protein>
    <recommendedName>
        <fullName evidence="2">J domain-containing protein</fullName>
    </recommendedName>
</protein>
<feature type="region of interest" description="Disordered" evidence="1">
    <location>
        <begin position="76"/>
        <end position="97"/>
    </location>
</feature>
<dbReference type="Gene3D" id="1.10.287.110">
    <property type="entry name" value="DnaJ domain"/>
    <property type="match status" value="1"/>
</dbReference>
<dbReference type="Pfam" id="PF00226">
    <property type="entry name" value="DnaJ"/>
    <property type="match status" value="1"/>
</dbReference>
<dbReference type="InterPro" id="IPR018253">
    <property type="entry name" value="DnaJ_domain_CS"/>
</dbReference>
<dbReference type="PROSITE" id="PS00636">
    <property type="entry name" value="DNAJ_1"/>
    <property type="match status" value="1"/>
</dbReference>
<dbReference type="InterPro" id="IPR036869">
    <property type="entry name" value="J_dom_sf"/>
</dbReference>
<dbReference type="Proteomes" id="UP000054018">
    <property type="component" value="Unassembled WGS sequence"/>
</dbReference>
<dbReference type="STRING" id="765257.A0A0C9ZVD5"/>
<reference evidence="3 4" key="1">
    <citation type="submission" date="2014-04" db="EMBL/GenBank/DDBJ databases">
        <authorList>
            <consortium name="DOE Joint Genome Institute"/>
            <person name="Kuo A."/>
            <person name="Kohler A."/>
            <person name="Costa M.D."/>
            <person name="Nagy L.G."/>
            <person name="Floudas D."/>
            <person name="Copeland A."/>
            <person name="Barry K.W."/>
            <person name="Cichocki N."/>
            <person name="Veneault-Fourrey C."/>
            <person name="LaButti K."/>
            <person name="Lindquist E.A."/>
            <person name="Lipzen A."/>
            <person name="Lundell T."/>
            <person name="Morin E."/>
            <person name="Murat C."/>
            <person name="Sun H."/>
            <person name="Tunlid A."/>
            <person name="Henrissat B."/>
            <person name="Grigoriev I.V."/>
            <person name="Hibbett D.S."/>
            <person name="Martin F."/>
            <person name="Nordberg H.P."/>
            <person name="Cantor M.N."/>
            <person name="Hua S.X."/>
        </authorList>
    </citation>
    <scope>NUCLEOTIDE SEQUENCE [LARGE SCALE GENOMIC DNA]</scope>
    <source>
        <strain evidence="3 4">441</strain>
    </source>
</reference>
<dbReference type="PANTHER" id="PTHR43948:SF10">
    <property type="entry name" value="MRJ, ISOFORM E"/>
    <property type="match status" value="1"/>
</dbReference>
<dbReference type="GO" id="GO:0044183">
    <property type="term" value="F:protein folding chaperone"/>
    <property type="evidence" value="ECO:0007669"/>
    <property type="project" value="TreeGrafter"/>
</dbReference>
<dbReference type="GO" id="GO:0005737">
    <property type="term" value="C:cytoplasm"/>
    <property type="evidence" value="ECO:0007669"/>
    <property type="project" value="TreeGrafter"/>
</dbReference>
<reference evidence="4" key="2">
    <citation type="submission" date="2015-01" db="EMBL/GenBank/DDBJ databases">
        <title>Evolutionary Origins and Diversification of the Mycorrhizal Mutualists.</title>
        <authorList>
            <consortium name="DOE Joint Genome Institute"/>
            <consortium name="Mycorrhizal Genomics Consortium"/>
            <person name="Kohler A."/>
            <person name="Kuo A."/>
            <person name="Nagy L.G."/>
            <person name="Floudas D."/>
            <person name="Copeland A."/>
            <person name="Barry K.W."/>
            <person name="Cichocki N."/>
            <person name="Veneault-Fourrey C."/>
            <person name="LaButti K."/>
            <person name="Lindquist E.A."/>
            <person name="Lipzen A."/>
            <person name="Lundell T."/>
            <person name="Morin E."/>
            <person name="Murat C."/>
            <person name="Riley R."/>
            <person name="Ohm R."/>
            <person name="Sun H."/>
            <person name="Tunlid A."/>
            <person name="Henrissat B."/>
            <person name="Grigoriev I.V."/>
            <person name="Hibbett D.S."/>
            <person name="Martin F."/>
        </authorList>
    </citation>
    <scope>NUCLEOTIDE SEQUENCE [LARGE SCALE GENOMIC DNA]</scope>
    <source>
        <strain evidence="4">441</strain>
    </source>
</reference>
<dbReference type="PANTHER" id="PTHR43948">
    <property type="entry name" value="DNAJ HOMOLOG SUBFAMILY B"/>
    <property type="match status" value="1"/>
</dbReference>
<feature type="region of interest" description="Disordered" evidence="1">
    <location>
        <begin position="248"/>
        <end position="309"/>
    </location>
</feature>
<dbReference type="GO" id="GO:0051082">
    <property type="term" value="F:unfolded protein binding"/>
    <property type="evidence" value="ECO:0007669"/>
    <property type="project" value="TreeGrafter"/>
</dbReference>
<gene>
    <name evidence="3" type="ORF">PISMIDRAFT_648410</name>
</gene>
<dbReference type="AlphaFoldDB" id="A0A0C9ZVD5"/>
<accession>A0A0C9ZVD5</accession>
<evidence type="ECO:0000259" key="2">
    <source>
        <dbReference type="PROSITE" id="PS50076"/>
    </source>
</evidence>
<dbReference type="EMBL" id="KN833724">
    <property type="protein sequence ID" value="KIK23613.1"/>
    <property type="molecule type" value="Genomic_DNA"/>
</dbReference>
<evidence type="ECO:0000313" key="3">
    <source>
        <dbReference type="EMBL" id="KIK23613.1"/>
    </source>
</evidence>
<feature type="domain" description="J" evidence="2">
    <location>
        <begin position="4"/>
        <end position="75"/>
    </location>
</feature>
<dbReference type="OrthoDB" id="442087at2759"/>